<sequence length="216" mass="24854">MNPTTAGEFVRAFYRYTSPKILTTLVVGLIGWRFAQGNWRPAHLIAPLSILAFWPVLEWLIHAYLLHMKPFRLFGRTFDLKVGRTHRAHHADPADLRDITINKEVFPVVVPLLFVLAYGLLPTVELATGALAMFFALSLHYEFCHFIGHTTWAPPVEYYRRRQRMHRLHHYRNETLWWGVSTGLGDLLLGTAPDFRSVEKSPTVRDVHGRSPQESG</sequence>
<protein>
    <submittedName>
        <fullName evidence="3">Fatty acid hydroxylase family protein</fullName>
    </submittedName>
</protein>
<dbReference type="GO" id="GO:0008610">
    <property type="term" value="P:lipid biosynthetic process"/>
    <property type="evidence" value="ECO:0007669"/>
    <property type="project" value="InterPro"/>
</dbReference>
<evidence type="ECO:0000259" key="2">
    <source>
        <dbReference type="Pfam" id="PF04116"/>
    </source>
</evidence>
<evidence type="ECO:0000313" key="4">
    <source>
        <dbReference type="Proteomes" id="UP000248330"/>
    </source>
</evidence>
<keyword evidence="1" id="KW-0812">Transmembrane</keyword>
<name>A0A318E5C2_9GAMM</name>
<keyword evidence="1" id="KW-0472">Membrane</keyword>
<feature type="domain" description="Fatty acid hydroxylase" evidence="2">
    <location>
        <begin position="50"/>
        <end position="191"/>
    </location>
</feature>
<keyword evidence="4" id="KW-1185">Reference proteome</keyword>
<dbReference type="EMBL" id="QICN01000016">
    <property type="protein sequence ID" value="PXV63617.1"/>
    <property type="molecule type" value="Genomic_DNA"/>
</dbReference>
<feature type="transmembrane region" description="Helical" evidence="1">
    <location>
        <begin position="12"/>
        <end position="32"/>
    </location>
</feature>
<feature type="transmembrane region" description="Helical" evidence="1">
    <location>
        <begin position="44"/>
        <end position="66"/>
    </location>
</feature>
<keyword evidence="1" id="KW-1133">Transmembrane helix</keyword>
<dbReference type="InterPro" id="IPR006694">
    <property type="entry name" value="Fatty_acid_hydroxylase"/>
</dbReference>
<dbReference type="Pfam" id="PF04116">
    <property type="entry name" value="FA_hydroxylase"/>
    <property type="match status" value="1"/>
</dbReference>
<dbReference type="Proteomes" id="UP000248330">
    <property type="component" value="Unassembled WGS sequence"/>
</dbReference>
<gene>
    <name evidence="3" type="ORF">C8D93_11613</name>
</gene>
<evidence type="ECO:0000256" key="1">
    <source>
        <dbReference type="SAM" id="Phobius"/>
    </source>
</evidence>
<feature type="transmembrane region" description="Helical" evidence="1">
    <location>
        <begin position="105"/>
        <end position="124"/>
    </location>
</feature>
<organism evidence="3 4">
    <name type="scientific">Sinimarinibacterium flocculans</name>
    <dbReference type="NCBI Taxonomy" id="985250"/>
    <lineage>
        <taxon>Bacteria</taxon>
        <taxon>Pseudomonadati</taxon>
        <taxon>Pseudomonadota</taxon>
        <taxon>Gammaproteobacteria</taxon>
        <taxon>Nevskiales</taxon>
        <taxon>Nevskiaceae</taxon>
        <taxon>Sinimarinibacterium</taxon>
    </lineage>
</organism>
<dbReference type="GO" id="GO:0005506">
    <property type="term" value="F:iron ion binding"/>
    <property type="evidence" value="ECO:0007669"/>
    <property type="project" value="InterPro"/>
</dbReference>
<accession>A0A318E5C2</accession>
<evidence type="ECO:0000313" key="3">
    <source>
        <dbReference type="EMBL" id="PXV63617.1"/>
    </source>
</evidence>
<reference evidence="3 4" key="1">
    <citation type="submission" date="2018-04" db="EMBL/GenBank/DDBJ databases">
        <title>Genomic Encyclopedia of Type Strains, Phase IV (KMG-IV): sequencing the most valuable type-strain genomes for metagenomic binning, comparative biology and taxonomic classification.</title>
        <authorList>
            <person name="Goeker M."/>
        </authorList>
    </citation>
    <scope>NUCLEOTIDE SEQUENCE [LARGE SCALE GENOMIC DNA]</scope>
    <source>
        <strain evidence="3 4">DSM 104150</strain>
    </source>
</reference>
<dbReference type="RefSeq" id="WP_170124135.1">
    <property type="nucleotide sequence ID" value="NZ_CAWNXA010000016.1"/>
</dbReference>
<comment type="caution">
    <text evidence="3">The sequence shown here is derived from an EMBL/GenBank/DDBJ whole genome shotgun (WGS) entry which is preliminary data.</text>
</comment>
<dbReference type="AlphaFoldDB" id="A0A318E5C2"/>
<dbReference type="GO" id="GO:0016491">
    <property type="term" value="F:oxidoreductase activity"/>
    <property type="evidence" value="ECO:0007669"/>
    <property type="project" value="InterPro"/>
</dbReference>
<proteinExistence type="predicted"/>